<dbReference type="InterPro" id="IPR027417">
    <property type="entry name" value="P-loop_NTPase"/>
</dbReference>
<evidence type="ECO:0000256" key="5">
    <source>
        <dbReference type="ARBA" id="ARBA00022741"/>
    </source>
</evidence>
<dbReference type="Pfam" id="PF00005">
    <property type="entry name" value="ABC_tran"/>
    <property type="match status" value="2"/>
</dbReference>
<dbReference type="RefSeq" id="WP_213534476.1">
    <property type="nucleotide sequence ID" value="NZ_BOVQ01000003.1"/>
</dbReference>
<dbReference type="InterPro" id="IPR050095">
    <property type="entry name" value="ECF_ABC_transporter_ATP-bd"/>
</dbReference>
<evidence type="ECO:0000256" key="2">
    <source>
        <dbReference type="ARBA" id="ARBA00005417"/>
    </source>
</evidence>
<sequence length="464" mass="52684">MGKVMSKLSVRNLSYQVEDFKILEHLSFSLEQGQVAGIYGKSGSGKSTLFNLLSGFQNAHNSKTEGEIYYDNSDIFTLSSRERCQKVTLMFQNVDTQFCMDTVENELIFCLENINSDLNTLTKKVQEALAFCEIEHLKKRNLSTLSGGEKQLVALACCYCLESEFLLLDEPFANLDAQSTRQIVQKLQNLQEQRHIGILIIDHQVDNLKDWIANWYPLVDGRLESSLSVEKILEAEEALLTSLKVTEDFSRNISNSSQVISAENISIHSGEKEILSQENFTFSKGKFIGIIGKSGSGKTTLLNTLAKQQKYQGKIDYLGKEMRKTNKHQFFSKTSYVCQNPQDQFITMTVKAELEAGKLKINLDKILKQVNLTGKENISPFKLSQGQQRRLAVIEFLLRPLQLLLCDEPTYGQDLENAYFIMKMIKEKVCNEQMTAVVVSHDEALLALFCDEIYVLSEHKLTRK</sequence>
<dbReference type="InterPro" id="IPR017871">
    <property type="entry name" value="ABC_transporter-like_CS"/>
</dbReference>
<evidence type="ECO:0000259" key="9">
    <source>
        <dbReference type="PROSITE" id="PS50893"/>
    </source>
</evidence>
<keyword evidence="8" id="KW-0472">Membrane</keyword>
<name>A0ABV9JAJ1_9LACT</name>
<feature type="domain" description="ABC transporter" evidence="9">
    <location>
        <begin position="8"/>
        <end position="245"/>
    </location>
</feature>
<keyword evidence="4" id="KW-1003">Cell membrane</keyword>
<comment type="subcellular location">
    <subcellularLocation>
        <location evidence="1">Cell membrane</location>
        <topology evidence="1">Peripheral membrane protein</topology>
    </subcellularLocation>
</comment>
<dbReference type="EMBL" id="JBHSGD010000001">
    <property type="protein sequence ID" value="MFC4651411.1"/>
    <property type="molecule type" value="Genomic_DNA"/>
</dbReference>
<evidence type="ECO:0000256" key="7">
    <source>
        <dbReference type="ARBA" id="ARBA00022967"/>
    </source>
</evidence>
<dbReference type="Proteomes" id="UP001595987">
    <property type="component" value="Unassembled WGS sequence"/>
</dbReference>
<protein>
    <submittedName>
        <fullName evidence="10">ABC transporter ATP-binding protein</fullName>
    </submittedName>
</protein>
<dbReference type="PROSITE" id="PS00211">
    <property type="entry name" value="ABC_TRANSPORTER_1"/>
    <property type="match status" value="2"/>
</dbReference>
<gene>
    <name evidence="10" type="ORF">ACFO26_00615</name>
</gene>
<dbReference type="GO" id="GO:0005524">
    <property type="term" value="F:ATP binding"/>
    <property type="evidence" value="ECO:0007669"/>
    <property type="project" value="UniProtKB-KW"/>
</dbReference>
<proteinExistence type="inferred from homology"/>
<dbReference type="SUPFAM" id="SSF52540">
    <property type="entry name" value="P-loop containing nucleoside triphosphate hydrolases"/>
    <property type="match status" value="2"/>
</dbReference>
<keyword evidence="5" id="KW-0547">Nucleotide-binding</keyword>
<keyword evidence="3" id="KW-0813">Transport</keyword>
<dbReference type="PANTHER" id="PTHR43553">
    <property type="entry name" value="HEAVY METAL TRANSPORTER"/>
    <property type="match status" value="1"/>
</dbReference>
<keyword evidence="11" id="KW-1185">Reference proteome</keyword>
<organism evidence="10 11">
    <name type="scientific">Lactococcus nasutitermitis</name>
    <dbReference type="NCBI Taxonomy" id="1652957"/>
    <lineage>
        <taxon>Bacteria</taxon>
        <taxon>Bacillati</taxon>
        <taxon>Bacillota</taxon>
        <taxon>Bacilli</taxon>
        <taxon>Lactobacillales</taxon>
        <taxon>Streptococcaceae</taxon>
        <taxon>Lactococcus</taxon>
    </lineage>
</organism>
<accession>A0ABV9JAJ1</accession>
<evidence type="ECO:0000313" key="10">
    <source>
        <dbReference type="EMBL" id="MFC4651411.1"/>
    </source>
</evidence>
<dbReference type="InterPro" id="IPR003439">
    <property type="entry name" value="ABC_transporter-like_ATP-bd"/>
</dbReference>
<keyword evidence="6 10" id="KW-0067">ATP-binding</keyword>
<feature type="domain" description="ABC transporter" evidence="9">
    <location>
        <begin position="260"/>
        <end position="464"/>
    </location>
</feature>
<evidence type="ECO:0000256" key="6">
    <source>
        <dbReference type="ARBA" id="ARBA00022840"/>
    </source>
</evidence>
<evidence type="ECO:0000256" key="4">
    <source>
        <dbReference type="ARBA" id="ARBA00022475"/>
    </source>
</evidence>
<evidence type="ECO:0000256" key="8">
    <source>
        <dbReference type="ARBA" id="ARBA00023136"/>
    </source>
</evidence>
<dbReference type="InterPro" id="IPR015856">
    <property type="entry name" value="ABC_transpr_CbiO/EcfA_su"/>
</dbReference>
<keyword evidence="7" id="KW-1278">Translocase</keyword>
<evidence type="ECO:0000313" key="11">
    <source>
        <dbReference type="Proteomes" id="UP001595987"/>
    </source>
</evidence>
<dbReference type="InterPro" id="IPR003593">
    <property type="entry name" value="AAA+_ATPase"/>
</dbReference>
<reference evidence="11" key="1">
    <citation type="journal article" date="2019" name="Int. J. Syst. Evol. Microbiol.">
        <title>The Global Catalogue of Microorganisms (GCM) 10K type strain sequencing project: providing services to taxonomists for standard genome sequencing and annotation.</title>
        <authorList>
            <consortium name="The Broad Institute Genomics Platform"/>
            <consortium name="The Broad Institute Genome Sequencing Center for Infectious Disease"/>
            <person name="Wu L."/>
            <person name="Ma J."/>
        </authorList>
    </citation>
    <scope>NUCLEOTIDE SEQUENCE [LARGE SCALE GENOMIC DNA]</scope>
    <source>
        <strain evidence="11">CCUG 63287</strain>
    </source>
</reference>
<evidence type="ECO:0000256" key="3">
    <source>
        <dbReference type="ARBA" id="ARBA00022448"/>
    </source>
</evidence>
<dbReference type="SMART" id="SM00382">
    <property type="entry name" value="AAA"/>
    <property type="match status" value="2"/>
</dbReference>
<dbReference type="CDD" id="cd03225">
    <property type="entry name" value="ABC_cobalt_CbiO_domain1"/>
    <property type="match status" value="2"/>
</dbReference>
<comment type="similarity">
    <text evidence="2">Belongs to the ABC transporter superfamily.</text>
</comment>
<evidence type="ECO:0000256" key="1">
    <source>
        <dbReference type="ARBA" id="ARBA00004202"/>
    </source>
</evidence>
<comment type="caution">
    <text evidence="10">The sequence shown here is derived from an EMBL/GenBank/DDBJ whole genome shotgun (WGS) entry which is preliminary data.</text>
</comment>
<dbReference type="Gene3D" id="3.40.50.300">
    <property type="entry name" value="P-loop containing nucleotide triphosphate hydrolases"/>
    <property type="match status" value="2"/>
</dbReference>
<dbReference type="PROSITE" id="PS50893">
    <property type="entry name" value="ABC_TRANSPORTER_2"/>
    <property type="match status" value="2"/>
</dbReference>